<dbReference type="PANTHER" id="PTHR44591">
    <property type="entry name" value="STRESS RESPONSE REGULATOR PROTEIN 1"/>
    <property type="match status" value="1"/>
</dbReference>
<dbReference type="RefSeq" id="WP_026636961.1">
    <property type="nucleotide sequence ID" value="NZ_CP140152.1"/>
</dbReference>
<name>A0ABZ0XTT7_9BURK</name>
<organism evidence="4 5">
    <name type="scientific">Duganella zoogloeoides</name>
    <dbReference type="NCBI Taxonomy" id="75659"/>
    <lineage>
        <taxon>Bacteria</taxon>
        <taxon>Pseudomonadati</taxon>
        <taxon>Pseudomonadota</taxon>
        <taxon>Betaproteobacteria</taxon>
        <taxon>Burkholderiales</taxon>
        <taxon>Oxalobacteraceae</taxon>
        <taxon>Telluria group</taxon>
        <taxon>Duganella</taxon>
    </lineage>
</organism>
<proteinExistence type="predicted"/>
<accession>A0ABZ0XTT7</accession>
<dbReference type="PROSITE" id="PS50110">
    <property type="entry name" value="RESPONSE_REGULATORY"/>
    <property type="match status" value="1"/>
</dbReference>
<gene>
    <name evidence="4" type="ORF">SR858_16565</name>
</gene>
<dbReference type="EMBL" id="CP140152">
    <property type="protein sequence ID" value="WQH02687.1"/>
    <property type="molecule type" value="Genomic_DNA"/>
</dbReference>
<dbReference type="InterPro" id="IPR011006">
    <property type="entry name" value="CheY-like_superfamily"/>
</dbReference>
<dbReference type="SMART" id="SM00448">
    <property type="entry name" value="REC"/>
    <property type="match status" value="1"/>
</dbReference>
<evidence type="ECO:0000256" key="2">
    <source>
        <dbReference type="PROSITE-ProRule" id="PRU00169"/>
    </source>
</evidence>
<dbReference type="GeneID" id="43162011"/>
<dbReference type="Gene3D" id="3.40.50.2300">
    <property type="match status" value="1"/>
</dbReference>
<dbReference type="SUPFAM" id="SSF52172">
    <property type="entry name" value="CheY-like"/>
    <property type="match status" value="1"/>
</dbReference>
<dbReference type="InterPro" id="IPR050595">
    <property type="entry name" value="Bact_response_regulator"/>
</dbReference>
<dbReference type="InterPro" id="IPR001789">
    <property type="entry name" value="Sig_transdc_resp-reg_receiver"/>
</dbReference>
<dbReference type="Proteomes" id="UP001326110">
    <property type="component" value="Chromosome"/>
</dbReference>
<dbReference type="PANTHER" id="PTHR44591:SF3">
    <property type="entry name" value="RESPONSE REGULATORY DOMAIN-CONTAINING PROTEIN"/>
    <property type="match status" value="1"/>
</dbReference>
<feature type="domain" description="Response regulatory" evidence="3">
    <location>
        <begin position="9"/>
        <end position="122"/>
    </location>
</feature>
<evidence type="ECO:0000256" key="1">
    <source>
        <dbReference type="ARBA" id="ARBA00022553"/>
    </source>
</evidence>
<protein>
    <submittedName>
        <fullName evidence="4">Response regulator</fullName>
    </submittedName>
</protein>
<keyword evidence="5" id="KW-1185">Reference proteome</keyword>
<dbReference type="Pfam" id="PF00072">
    <property type="entry name" value="Response_reg"/>
    <property type="match status" value="1"/>
</dbReference>
<evidence type="ECO:0000313" key="4">
    <source>
        <dbReference type="EMBL" id="WQH02687.1"/>
    </source>
</evidence>
<evidence type="ECO:0000259" key="3">
    <source>
        <dbReference type="PROSITE" id="PS50110"/>
    </source>
</evidence>
<sequence length="122" mass="12632">MGKLLTPRRVLIVDDNCDAADMVGALLEACGCAIMVAYGGQQALSIADDFKPDVIFLDINMPGMDGYQAATALRQRASGSTARIVALTAMNDAASRATMAAVGFDGHLAKPASLESLIGATR</sequence>
<evidence type="ECO:0000313" key="5">
    <source>
        <dbReference type="Proteomes" id="UP001326110"/>
    </source>
</evidence>
<reference evidence="4 5" key="1">
    <citation type="submission" date="2023-11" db="EMBL/GenBank/DDBJ databases">
        <title>MicrobeMod: A computational toolkit for identifying prokaryotic methylation and restriction-modification with nanopore sequencing.</title>
        <authorList>
            <person name="Crits-Christoph A."/>
            <person name="Kang S.C."/>
            <person name="Lee H."/>
            <person name="Ostrov N."/>
        </authorList>
    </citation>
    <scope>NUCLEOTIDE SEQUENCE [LARGE SCALE GENOMIC DNA]</scope>
    <source>
        <strain evidence="4 5">ATCC 25935</strain>
    </source>
</reference>
<keyword evidence="1 2" id="KW-0597">Phosphoprotein</keyword>
<feature type="modified residue" description="4-aspartylphosphate" evidence="2">
    <location>
        <position position="58"/>
    </location>
</feature>